<dbReference type="InterPro" id="IPR037171">
    <property type="entry name" value="NagB/RpiA_transferase-like"/>
</dbReference>
<organism evidence="4 5">
    <name type="scientific">Pseudonocardia benzenivorans</name>
    <dbReference type="NCBI Taxonomy" id="228005"/>
    <lineage>
        <taxon>Bacteria</taxon>
        <taxon>Bacillati</taxon>
        <taxon>Actinomycetota</taxon>
        <taxon>Actinomycetes</taxon>
        <taxon>Pseudonocardiales</taxon>
        <taxon>Pseudonocardiaceae</taxon>
        <taxon>Pseudonocardia</taxon>
    </lineage>
</organism>
<gene>
    <name evidence="4" type="ORF">ACFQ34_31820</name>
</gene>
<dbReference type="InterPro" id="IPR012792">
    <property type="entry name" value="3-oxoacid_CoA-transf_A"/>
</dbReference>
<sequence length="482" mass="50072">MTTTQSYETGTGRAAGADKVYPSPAAAVADIADGSSIAIAGFGVTHRFPSSLITALRDQGARRLTVYCNGLGQPGHPTAQSLAENGQLSRLVASFSARPGPVTAAEAQIESGDLELELVPQGTLVERMRAGGAGIAAFYTPAGAGTAIGDGKAVRDFDGVPHLLEHGIRTDYALLRAHRADRMGNVAFRGASRNFNDSFAKAARCAIIEVDEIVEVGELAPDEIDLPGVFVARVVQTTVRIDVNDLPRRAARPAASGRLYHDKPGLTRADIGRRVAALIPPGSLVNLGAGLPNLAADHLAGRGVTLHGENGVLGYGGFVTDGPRDPDMHDAGGNFITLLPGASFFDSVTSFEIARSGRLDAVVLGAYQVGGNGDLANWAVPDRIGGGIGGAMDLAVGARSVIVTLEHSDSKGRPKLVRRCSYPVTGVGCVDTIVTDLALFTRVGDGFRLDEVAAGFTVDEVLALTDMSVTVADQVGVMQEAW</sequence>
<protein>
    <submittedName>
        <fullName evidence="4">3-oxoacid CoA-transferase</fullName>
    </submittedName>
</protein>
<proteinExistence type="inferred from homology"/>
<dbReference type="PANTHER" id="PTHR13707:SF60">
    <property type="entry name" value="ACETATE COA-TRANSFERASE SUBUNIT ALPHA"/>
    <property type="match status" value="1"/>
</dbReference>
<reference evidence="5" key="1">
    <citation type="journal article" date="2019" name="Int. J. Syst. Evol. Microbiol.">
        <title>The Global Catalogue of Microorganisms (GCM) 10K type strain sequencing project: providing services to taxonomists for standard genome sequencing and annotation.</title>
        <authorList>
            <consortium name="The Broad Institute Genomics Platform"/>
            <consortium name="The Broad Institute Genome Sequencing Center for Infectious Disease"/>
            <person name="Wu L."/>
            <person name="Ma J."/>
        </authorList>
    </citation>
    <scope>NUCLEOTIDE SEQUENCE [LARGE SCALE GENOMIC DNA]</scope>
    <source>
        <strain evidence="5">CCUG 49018</strain>
    </source>
</reference>
<comment type="similarity">
    <text evidence="1 3">Belongs to the 3-oxoacid CoA-transferase family.</text>
</comment>
<evidence type="ECO:0000256" key="2">
    <source>
        <dbReference type="ARBA" id="ARBA00022679"/>
    </source>
</evidence>
<keyword evidence="5" id="KW-1185">Reference proteome</keyword>
<dbReference type="EMBL" id="JBHTMB010000311">
    <property type="protein sequence ID" value="MFD1237897.1"/>
    <property type="molecule type" value="Genomic_DNA"/>
</dbReference>
<dbReference type="SUPFAM" id="SSF100950">
    <property type="entry name" value="NagB/RpiA/CoA transferase-like"/>
    <property type="match status" value="2"/>
</dbReference>
<evidence type="ECO:0000313" key="4">
    <source>
        <dbReference type="EMBL" id="MFD1237897.1"/>
    </source>
</evidence>
<accession>A0ABW3VRM7</accession>
<dbReference type="SMART" id="SM00882">
    <property type="entry name" value="CoA_trans"/>
    <property type="match status" value="2"/>
</dbReference>
<dbReference type="PIRSF" id="PIRSF000858">
    <property type="entry name" value="SCOT-t"/>
    <property type="match status" value="1"/>
</dbReference>
<dbReference type="Pfam" id="PF01144">
    <property type="entry name" value="CoA_trans"/>
    <property type="match status" value="2"/>
</dbReference>
<dbReference type="InterPro" id="IPR004165">
    <property type="entry name" value="CoA_trans_fam_I"/>
</dbReference>
<evidence type="ECO:0000256" key="3">
    <source>
        <dbReference type="PIRNR" id="PIRNR000858"/>
    </source>
</evidence>
<dbReference type="RefSeq" id="WP_346090928.1">
    <property type="nucleotide sequence ID" value="NZ_BAABKS010000016.1"/>
</dbReference>
<dbReference type="Gene3D" id="3.40.1080.10">
    <property type="entry name" value="Glutaconate Coenzyme A-transferase"/>
    <property type="match status" value="2"/>
</dbReference>
<evidence type="ECO:0000313" key="5">
    <source>
        <dbReference type="Proteomes" id="UP001597182"/>
    </source>
</evidence>
<dbReference type="InterPro" id="IPR014388">
    <property type="entry name" value="3-oxoacid_CoA-transferase"/>
</dbReference>
<keyword evidence="2 3" id="KW-0808">Transferase</keyword>
<evidence type="ECO:0000256" key="1">
    <source>
        <dbReference type="ARBA" id="ARBA00007154"/>
    </source>
</evidence>
<name>A0ABW3VRM7_9PSEU</name>
<dbReference type="NCBIfam" id="TIGR02429">
    <property type="entry name" value="pcaI_scoA_fam"/>
    <property type="match status" value="1"/>
</dbReference>
<comment type="caution">
    <text evidence="4">The sequence shown here is derived from an EMBL/GenBank/DDBJ whole genome shotgun (WGS) entry which is preliminary data.</text>
</comment>
<dbReference type="Proteomes" id="UP001597182">
    <property type="component" value="Unassembled WGS sequence"/>
</dbReference>
<dbReference type="PANTHER" id="PTHR13707">
    <property type="entry name" value="KETOACID-COENZYME A TRANSFERASE"/>
    <property type="match status" value="1"/>
</dbReference>